<dbReference type="InterPro" id="IPR003109">
    <property type="entry name" value="GoLoco_motif"/>
</dbReference>
<feature type="compositionally biased region" description="Polar residues" evidence="1">
    <location>
        <begin position="561"/>
        <end position="571"/>
    </location>
</feature>
<accession>A0AAN9DPY8</accession>
<feature type="compositionally biased region" description="Polar residues" evidence="1">
    <location>
        <begin position="241"/>
        <end position="255"/>
    </location>
</feature>
<dbReference type="PANTHER" id="PTHR47503:SF1">
    <property type="entry name" value="PURKINJE CELL PROTEIN 2 HOMOLOG"/>
    <property type="match status" value="1"/>
</dbReference>
<name>A0AAN9DPY8_9TELE</name>
<feature type="compositionally biased region" description="Low complexity" evidence="1">
    <location>
        <begin position="297"/>
        <end position="306"/>
    </location>
</feature>
<dbReference type="Pfam" id="PF02188">
    <property type="entry name" value="GoLoco"/>
    <property type="match status" value="2"/>
</dbReference>
<dbReference type="SMART" id="SM00390">
    <property type="entry name" value="GoLoco"/>
    <property type="match status" value="7"/>
</dbReference>
<dbReference type="InterPro" id="IPR011990">
    <property type="entry name" value="TPR-like_helical_dom_sf"/>
</dbReference>
<protein>
    <recommendedName>
        <fullName evidence="4">Purkinje cell protein 2</fullName>
    </recommendedName>
</protein>
<feature type="compositionally biased region" description="Low complexity" evidence="1">
    <location>
        <begin position="407"/>
        <end position="424"/>
    </location>
</feature>
<reference evidence="2 3" key="1">
    <citation type="submission" date="2024-02" db="EMBL/GenBank/DDBJ databases">
        <title>Chromosome-level genome assembly of the Eurasian Minnow (Phoxinus phoxinus).</title>
        <authorList>
            <person name="Oriowo T.O."/>
            <person name="Martin S."/>
            <person name="Stange M."/>
            <person name="Chrysostomakis Y."/>
            <person name="Brown T."/>
            <person name="Winkler S."/>
            <person name="Kukowka S."/>
            <person name="Myers E.W."/>
            <person name="Bohne A."/>
        </authorList>
    </citation>
    <scope>NUCLEOTIDE SEQUENCE [LARGE SCALE GENOMIC DNA]</scope>
    <source>
        <strain evidence="2">ZFMK-TIS-60720</strain>
        <tissue evidence="2">Whole Organism</tissue>
    </source>
</reference>
<dbReference type="Proteomes" id="UP001364617">
    <property type="component" value="Unassembled WGS sequence"/>
</dbReference>
<feature type="region of interest" description="Disordered" evidence="1">
    <location>
        <begin position="184"/>
        <end position="204"/>
    </location>
</feature>
<organism evidence="2 3">
    <name type="scientific">Phoxinus phoxinus</name>
    <name type="common">Eurasian minnow</name>
    <dbReference type="NCBI Taxonomy" id="58324"/>
    <lineage>
        <taxon>Eukaryota</taxon>
        <taxon>Metazoa</taxon>
        <taxon>Chordata</taxon>
        <taxon>Craniata</taxon>
        <taxon>Vertebrata</taxon>
        <taxon>Euteleostomi</taxon>
        <taxon>Actinopterygii</taxon>
        <taxon>Neopterygii</taxon>
        <taxon>Teleostei</taxon>
        <taxon>Ostariophysi</taxon>
        <taxon>Cypriniformes</taxon>
        <taxon>Leuciscidae</taxon>
        <taxon>Phoxininae</taxon>
        <taxon>Phoxinus</taxon>
    </lineage>
</organism>
<dbReference type="PANTHER" id="PTHR47503">
    <property type="entry name" value="PURKINJE CELL PROTEIN 2"/>
    <property type="match status" value="1"/>
</dbReference>
<dbReference type="Gene3D" id="1.25.40.10">
    <property type="entry name" value="Tetratricopeptide repeat domain"/>
    <property type="match status" value="3"/>
</dbReference>
<sequence length="602" mass="66655">MEQVSGEQDQLFSLVSNAQRGRLDEQRCTLGPTKPQQLHANSPGGDDFLQFLVKSQSQRLDDQRVTLSALPGMEAFATRDPKDGNVLKTNFDQFCNMVSRAHSFRKQNPPKNTLTPEAPDSVRRASYSPRPPADSDTNNTLKTRSASFNPVSDKDRMESFQGEQDQMLCLVSQVQRGRMDEQRCSINPLSSSPRHKENSQSDQDVENFFKLISNTQNRRFDDQRVTLKPLPGKQAAPGMTAQESDQLFNMVSRMQGSRMDDQSCSAPKIQLGSPAPPKKSYSQPVSLTNPPSESPRRSGSFSPSSEVQNCVDQDQFFSLMHNSQHRRMDDQRCSFDPFKKPSPSPNIPNTNPTAEDPEDLFNLLANFQRGRLDDQRVTLGASPGLQPSGIETKREKNKAAPQIMLTPASPAAPKKACPDPSSPSLTACDSDTPGMPPPRSPSFCPASDRERLPNNDMSAQISFQISMRFPPHQTHGVNNQPCTFPEVFLTIGQPGETIVLPLSPSPGRPISLNVNHRSRSPSPRRSPARQTHSRPSSPQPGDTACPISPHEDYFSLIQRVHSAQLQQSNGPNRAEPSKEARKGKGKSSGKKEKKEGNKEKRK</sequence>
<gene>
    <name evidence="2" type="ORF">R3I93_002205</name>
</gene>
<feature type="compositionally biased region" description="Polar residues" evidence="1">
    <location>
        <begin position="135"/>
        <end position="150"/>
    </location>
</feature>
<feature type="region of interest" description="Disordered" evidence="1">
    <location>
        <begin position="380"/>
        <end position="453"/>
    </location>
</feature>
<feature type="compositionally biased region" description="Basic and acidic residues" evidence="1">
    <location>
        <begin position="589"/>
        <end position="602"/>
    </location>
</feature>
<feature type="region of interest" description="Disordered" evidence="1">
    <location>
        <begin position="220"/>
        <end position="307"/>
    </location>
</feature>
<feature type="compositionally biased region" description="Basic and acidic residues" evidence="1">
    <location>
        <begin position="326"/>
        <end position="339"/>
    </location>
</feature>
<comment type="caution">
    <text evidence="2">The sequence shown here is derived from an EMBL/GenBank/DDBJ whole genome shotgun (WGS) entry which is preliminary data.</text>
</comment>
<evidence type="ECO:0000313" key="3">
    <source>
        <dbReference type="Proteomes" id="UP001364617"/>
    </source>
</evidence>
<dbReference type="PROSITE" id="PS50877">
    <property type="entry name" value="GOLOCO"/>
    <property type="match status" value="7"/>
</dbReference>
<proteinExistence type="predicted"/>
<dbReference type="InterPro" id="IPR042168">
    <property type="entry name" value="Pcp2"/>
</dbReference>
<feature type="region of interest" description="Disordered" evidence="1">
    <location>
        <begin position="324"/>
        <end position="357"/>
    </location>
</feature>
<feature type="compositionally biased region" description="Polar residues" evidence="1">
    <location>
        <begin position="528"/>
        <end position="540"/>
    </location>
</feature>
<feature type="compositionally biased region" description="Polar residues" evidence="1">
    <location>
        <begin position="280"/>
        <end position="289"/>
    </location>
</feature>
<dbReference type="GO" id="GO:0005085">
    <property type="term" value="F:guanyl-nucleotide exchange factor activity"/>
    <property type="evidence" value="ECO:0007669"/>
    <property type="project" value="InterPro"/>
</dbReference>
<dbReference type="AlphaFoldDB" id="A0AAN9DPY8"/>
<evidence type="ECO:0008006" key="4">
    <source>
        <dbReference type="Google" id="ProtNLM"/>
    </source>
</evidence>
<evidence type="ECO:0000256" key="1">
    <source>
        <dbReference type="SAM" id="MobiDB-lite"/>
    </source>
</evidence>
<keyword evidence="3" id="KW-1185">Reference proteome</keyword>
<dbReference type="EMBL" id="JAYKXH010000002">
    <property type="protein sequence ID" value="KAK7175230.1"/>
    <property type="molecule type" value="Genomic_DNA"/>
</dbReference>
<feature type="region of interest" description="Disordered" evidence="1">
    <location>
        <begin position="102"/>
        <end position="160"/>
    </location>
</feature>
<evidence type="ECO:0000313" key="2">
    <source>
        <dbReference type="EMBL" id="KAK7175230.1"/>
    </source>
</evidence>
<feature type="region of interest" description="Disordered" evidence="1">
    <location>
        <begin position="499"/>
        <end position="602"/>
    </location>
</feature>